<dbReference type="PANTHER" id="PTHR43802">
    <property type="entry name" value="ENOYL-COA HYDRATASE"/>
    <property type="match status" value="1"/>
</dbReference>
<dbReference type="InterPro" id="IPR018376">
    <property type="entry name" value="Enoyl-CoA_hyd/isom_CS"/>
</dbReference>
<dbReference type="Gene3D" id="3.90.226.10">
    <property type="entry name" value="2-enoyl-CoA Hydratase, Chain A, domain 1"/>
    <property type="match status" value="1"/>
</dbReference>
<organism evidence="3 4">
    <name type="scientific">Rhodocytophaga rosea</name>
    <dbReference type="NCBI Taxonomy" id="2704465"/>
    <lineage>
        <taxon>Bacteria</taxon>
        <taxon>Pseudomonadati</taxon>
        <taxon>Bacteroidota</taxon>
        <taxon>Cytophagia</taxon>
        <taxon>Cytophagales</taxon>
        <taxon>Rhodocytophagaceae</taxon>
        <taxon>Rhodocytophaga</taxon>
    </lineage>
</organism>
<dbReference type="CDD" id="cd06558">
    <property type="entry name" value="crotonase-like"/>
    <property type="match status" value="1"/>
</dbReference>
<evidence type="ECO:0000256" key="1">
    <source>
        <dbReference type="ARBA" id="ARBA00005254"/>
    </source>
</evidence>
<dbReference type="InterPro" id="IPR029045">
    <property type="entry name" value="ClpP/crotonase-like_dom_sf"/>
</dbReference>
<evidence type="ECO:0000313" key="4">
    <source>
        <dbReference type="Proteomes" id="UP000480178"/>
    </source>
</evidence>
<dbReference type="KEGG" id="rhoz:GXP67_01720"/>
<dbReference type="SUPFAM" id="SSF52096">
    <property type="entry name" value="ClpP/crotonase"/>
    <property type="match status" value="1"/>
</dbReference>
<dbReference type="RefSeq" id="WP_162441566.1">
    <property type="nucleotide sequence ID" value="NZ_CP048222.1"/>
</dbReference>
<comment type="similarity">
    <text evidence="1 2">Belongs to the enoyl-CoA hydratase/isomerase family.</text>
</comment>
<dbReference type="PROSITE" id="PS00166">
    <property type="entry name" value="ENOYL_COA_HYDRATASE"/>
    <property type="match status" value="1"/>
</dbReference>
<dbReference type="InterPro" id="IPR001753">
    <property type="entry name" value="Enoyl-CoA_hydra/iso"/>
</dbReference>
<gene>
    <name evidence="3" type="ORF">GXP67_01720</name>
</gene>
<dbReference type="Pfam" id="PF00378">
    <property type="entry name" value="ECH_1"/>
    <property type="match status" value="1"/>
</dbReference>
<reference evidence="3 4" key="1">
    <citation type="submission" date="2020-01" db="EMBL/GenBank/DDBJ databases">
        <authorList>
            <person name="Kim M.K."/>
        </authorList>
    </citation>
    <scope>NUCLEOTIDE SEQUENCE [LARGE SCALE GENOMIC DNA]</scope>
    <source>
        <strain evidence="3 4">172606-1</strain>
    </source>
</reference>
<dbReference type="AlphaFoldDB" id="A0A6C0GBX7"/>
<dbReference type="GO" id="GO:0003824">
    <property type="term" value="F:catalytic activity"/>
    <property type="evidence" value="ECO:0007669"/>
    <property type="project" value="InterPro"/>
</dbReference>
<dbReference type="EMBL" id="CP048222">
    <property type="protein sequence ID" value="QHT65479.1"/>
    <property type="molecule type" value="Genomic_DNA"/>
</dbReference>
<name>A0A6C0GBX7_9BACT</name>
<proteinExistence type="inferred from homology"/>
<dbReference type="InterPro" id="IPR014748">
    <property type="entry name" value="Enoyl-CoA_hydra_C"/>
</dbReference>
<dbReference type="PANTHER" id="PTHR43802:SF1">
    <property type="entry name" value="IP11341P-RELATED"/>
    <property type="match status" value="1"/>
</dbReference>
<evidence type="ECO:0000256" key="2">
    <source>
        <dbReference type="RuleBase" id="RU003707"/>
    </source>
</evidence>
<protein>
    <submittedName>
        <fullName evidence="3">Crotonase/enoyl-CoA hydratase family protein</fullName>
    </submittedName>
</protein>
<dbReference type="Gene3D" id="1.10.12.10">
    <property type="entry name" value="Lyase 2-enoyl-coa Hydratase, Chain A, domain 2"/>
    <property type="match status" value="1"/>
</dbReference>
<keyword evidence="4" id="KW-1185">Reference proteome</keyword>
<sequence>MLLKSTPNTIQAETIGEILTLRISRIEKRNALNDETILGLERLFSCMPEGIKCAVIYGEGKHFSAGLDLSELKERDVVEGIFHSRMWHQALDKIQFGKVPVVAVLHGAVVGGGLELASAAHIRVAESSAFYALPEGQRGIFVGGGASVRIPKLIGMARMQDMMFTGRVYTAEEGYTIGLSQYLVEEGKGFEKAMELARKISSNAAMTNYALMHVLPKITESSQDQGLMMESLMAAIAQSSPEAKERLRLFLDGKAKKVGEQ</sequence>
<dbReference type="Proteomes" id="UP000480178">
    <property type="component" value="Chromosome"/>
</dbReference>
<dbReference type="NCBIfam" id="NF006013">
    <property type="entry name" value="PRK08150.1"/>
    <property type="match status" value="1"/>
</dbReference>
<evidence type="ECO:0000313" key="3">
    <source>
        <dbReference type="EMBL" id="QHT65479.1"/>
    </source>
</evidence>
<accession>A0A6C0GBX7</accession>